<dbReference type="InterPro" id="IPR008271">
    <property type="entry name" value="Ser/Thr_kinase_AS"/>
</dbReference>
<dbReference type="InterPro" id="IPR017441">
    <property type="entry name" value="Protein_kinase_ATP_BS"/>
</dbReference>
<dbReference type="Gene3D" id="1.10.510.10">
    <property type="entry name" value="Transferase(Phosphotransferase) domain 1"/>
    <property type="match status" value="1"/>
</dbReference>
<dbReference type="Gene3D" id="3.30.200.20">
    <property type="entry name" value="Phosphorylase Kinase, domain 1"/>
    <property type="match status" value="1"/>
</dbReference>
<dbReference type="FunFam" id="1.10.510.10:FF:000381">
    <property type="entry name" value="Putative receptor-like protein kinase"/>
    <property type="match status" value="1"/>
</dbReference>
<dbReference type="PROSITE" id="PS00108">
    <property type="entry name" value="PROTEIN_KINASE_ST"/>
    <property type="match status" value="1"/>
</dbReference>
<evidence type="ECO:0000259" key="6">
    <source>
        <dbReference type="PROSITE" id="PS50011"/>
    </source>
</evidence>
<evidence type="ECO:0000256" key="3">
    <source>
        <dbReference type="ARBA" id="ARBA00022777"/>
    </source>
</evidence>
<sequence>SSGCPLVFNNLNFTEAISACSEQDRGRCCRYVNALVGISMAQYANRTGQLGISSESSEACLSAISDAFKLNGLSSNATALCGLGTRIPVNFQCTNLTTIQEMEQTSKFKQVSLSCMDSVSSLSTCRKCLNAATVFLHHLVGAEDHMTLSTCRDATFVAIASHGDSEFTIDMASCFFGLSGLQVIPGFDTLQKMRFLGEQMVKSIKQITVLITAFLSHVTGMEEQAQHFFGKNNLSDSEDFKTASLQGVLDYTKLVVKGGPSAMFRRFSYKEVQRATNDFHTCIGKGGFGTVYKAQFENGFVAAVKRMNKISQQGEDEFCKEMELLGRLHHRHLVTLKGFCAEQQERFLVYEYMENGSLKNHLHASSKRSLSWRTRIQIAVDVATALEYLHFYCDPPLCHRDIKSSNILLDENFVAKVADFGLAHAAPSGANKFEPINTDVRGTPGYMDPEYVITQELTEKSDIYSYGVFLLELITARRAVHENKNLVEWAQTYIASCSRLPEMVDPSLADNYNFEELQSLVSIVKLCTQREGKARPSIKQVLRLLYDKLDSASRNLMMITRSEDFINKGNVQGVRSTNGIDLSGDLRCFQSSPSTSRSYCSRSFLLESGSPRSPISSPVST</sequence>
<dbReference type="GO" id="GO:0004672">
    <property type="term" value="F:protein kinase activity"/>
    <property type="evidence" value="ECO:0007669"/>
    <property type="project" value="InterPro"/>
</dbReference>
<proteinExistence type="predicted"/>
<gene>
    <name evidence="7" type="ORF">KI387_035261</name>
</gene>
<dbReference type="SMART" id="SM00220">
    <property type="entry name" value="S_TKc"/>
    <property type="match status" value="1"/>
</dbReference>
<evidence type="ECO:0000256" key="2">
    <source>
        <dbReference type="ARBA" id="ARBA00022741"/>
    </source>
</evidence>
<protein>
    <recommendedName>
        <fullName evidence="6">Protein kinase domain-containing protein</fullName>
    </recommendedName>
</protein>
<feature type="binding site" evidence="5">
    <location>
        <position position="305"/>
    </location>
    <ligand>
        <name>ATP</name>
        <dbReference type="ChEBI" id="CHEBI:30616"/>
    </ligand>
</feature>
<evidence type="ECO:0000256" key="4">
    <source>
        <dbReference type="ARBA" id="ARBA00022840"/>
    </source>
</evidence>
<evidence type="ECO:0000256" key="5">
    <source>
        <dbReference type="PROSITE-ProRule" id="PRU10141"/>
    </source>
</evidence>
<dbReference type="OMA" id="IGKCCRY"/>
<dbReference type="CDD" id="cd14066">
    <property type="entry name" value="STKc_IRAK"/>
    <property type="match status" value="1"/>
</dbReference>
<dbReference type="SUPFAM" id="SSF56112">
    <property type="entry name" value="Protein kinase-like (PK-like)"/>
    <property type="match status" value="1"/>
</dbReference>
<accession>A0AA38FP48</accession>
<name>A0AA38FP48_TAXCH</name>
<feature type="domain" description="Protein kinase" evidence="6">
    <location>
        <begin position="277"/>
        <end position="549"/>
    </location>
</feature>
<dbReference type="Pfam" id="PF00069">
    <property type="entry name" value="Pkinase"/>
    <property type="match status" value="1"/>
</dbReference>
<dbReference type="Pfam" id="PF19160">
    <property type="entry name" value="SPARK"/>
    <property type="match status" value="1"/>
</dbReference>
<dbReference type="InterPro" id="IPR043891">
    <property type="entry name" value="SPARK"/>
</dbReference>
<keyword evidence="8" id="KW-1185">Reference proteome</keyword>
<dbReference type="AlphaFoldDB" id="A0AA38FP48"/>
<dbReference type="PROSITE" id="PS50011">
    <property type="entry name" value="PROTEIN_KINASE_DOM"/>
    <property type="match status" value="1"/>
</dbReference>
<feature type="non-terminal residue" evidence="7">
    <location>
        <position position="1"/>
    </location>
</feature>
<keyword evidence="4 5" id="KW-0067">ATP-binding</keyword>
<dbReference type="FunFam" id="3.30.200.20:FF:000420">
    <property type="entry name" value="Putative receptor-like protein kinase"/>
    <property type="match status" value="1"/>
</dbReference>
<dbReference type="GO" id="GO:0005524">
    <property type="term" value="F:ATP binding"/>
    <property type="evidence" value="ECO:0007669"/>
    <property type="project" value="UniProtKB-UniRule"/>
</dbReference>
<organism evidence="7 8">
    <name type="scientific">Taxus chinensis</name>
    <name type="common">Chinese yew</name>
    <name type="synonym">Taxus wallichiana var. chinensis</name>
    <dbReference type="NCBI Taxonomy" id="29808"/>
    <lineage>
        <taxon>Eukaryota</taxon>
        <taxon>Viridiplantae</taxon>
        <taxon>Streptophyta</taxon>
        <taxon>Embryophyta</taxon>
        <taxon>Tracheophyta</taxon>
        <taxon>Spermatophyta</taxon>
        <taxon>Pinopsida</taxon>
        <taxon>Pinidae</taxon>
        <taxon>Conifers II</taxon>
        <taxon>Cupressales</taxon>
        <taxon>Taxaceae</taxon>
        <taxon>Taxus</taxon>
    </lineage>
</organism>
<dbReference type="PANTHER" id="PTHR47989">
    <property type="entry name" value="OS01G0750732 PROTEIN"/>
    <property type="match status" value="1"/>
</dbReference>
<dbReference type="Proteomes" id="UP000824469">
    <property type="component" value="Unassembled WGS sequence"/>
</dbReference>
<dbReference type="InterPro" id="IPR011009">
    <property type="entry name" value="Kinase-like_dom_sf"/>
</dbReference>
<evidence type="ECO:0000256" key="1">
    <source>
        <dbReference type="ARBA" id="ARBA00022679"/>
    </source>
</evidence>
<dbReference type="InterPro" id="IPR000719">
    <property type="entry name" value="Prot_kinase_dom"/>
</dbReference>
<dbReference type="PANTHER" id="PTHR47989:SF36">
    <property type="entry name" value="PROTEIN KINASE DOMAIN-CONTAINING PROTEIN"/>
    <property type="match status" value="1"/>
</dbReference>
<keyword evidence="1" id="KW-0808">Transferase</keyword>
<evidence type="ECO:0000313" key="8">
    <source>
        <dbReference type="Proteomes" id="UP000824469"/>
    </source>
</evidence>
<reference evidence="7 8" key="1">
    <citation type="journal article" date="2021" name="Nat. Plants">
        <title>The Taxus genome provides insights into paclitaxel biosynthesis.</title>
        <authorList>
            <person name="Xiong X."/>
            <person name="Gou J."/>
            <person name="Liao Q."/>
            <person name="Li Y."/>
            <person name="Zhou Q."/>
            <person name="Bi G."/>
            <person name="Li C."/>
            <person name="Du R."/>
            <person name="Wang X."/>
            <person name="Sun T."/>
            <person name="Guo L."/>
            <person name="Liang H."/>
            <person name="Lu P."/>
            <person name="Wu Y."/>
            <person name="Zhang Z."/>
            <person name="Ro D.K."/>
            <person name="Shang Y."/>
            <person name="Huang S."/>
            <person name="Yan J."/>
        </authorList>
    </citation>
    <scope>NUCLEOTIDE SEQUENCE [LARGE SCALE GENOMIC DNA]</scope>
    <source>
        <strain evidence="7">Ta-2019</strain>
    </source>
</reference>
<dbReference type="PROSITE" id="PS00107">
    <property type="entry name" value="PROTEIN_KINASE_ATP"/>
    <property type="match status" value="1"/>
</dbReference>
<keyword evidence="2 5" id="KW-0547">Nucleotide-binding</keyword>
<dbReference type="EMBL" id="JAHRHJ020000007">
    <property type="protein sequence ID" value="KAH9307350.1"/>
    <property type="molecule type" value="Genomic_DNA"/>
</dbReference>
<keyword evidence="3" id="KW-0418">Kinase</keyword>
<evidence type="ECO:0000313" key="7">
    <source>
        <dbReference type="EMBL" id="KAH9307350.1"/>
    </source>
</evidence>
<comment type="caution">
    <text evidence="7">The sequence shown here is derived from an EMBL/GenBank/DDBJ whole genome shotgun (WGS) entry which is preliminary data.</text>
</comment>